<dbReference type="Proteomes" id="UP001732700">
    <property type="component" value="Chromosome 2A"/>
</dbReference>
<dbReference type="EnsemblPlants" id="AVESA.00010b.r2.2AG0238440.1">
    <property type="protein sequence ID" value="AVESA.00010b.r2.2AG0238440.1.CDS"/>
    <property type="gene ID" value="AVESA.00010b.r2.2AG0238440"/>
</dbReference>
<evidence type="ECO:0000313" key="1">
    <source>
        <dbReference type="EnsemblPlants" id="AVESA.00010b.r2.2AG0238440.1.CDS"/>
    </source>
</evidence>
<keyword evidence="2" id="KW-1185">Reference proteome</keyword>
<sequence length="507" mass="57118">MEALLATLSAGGGGAMAATAAVVGLATITAGVQMGSKERVNSPPEVPGLPLIGSMLQLKGTKPHKTFAKWSEVYGPIYTTRIGASPVIVLNSTEVAKEAMVAKFSSISTRKLTKALSVLSRDKVMVATSDYDEFHKMGKRSVMVGLLGSSAQSQFRDTRKQMMDNMISTFRTLVVRDSHATKNFRKVFRDELFRLTMIQCFGEDVSSVYVEEFGREISKEEICQIIVVDMMKCVTEVDWRDFFPYLSWIPNKSFDTRVITTESRRTAVMQAIITQQKERIERGEARVSYLDFLLAENTLTDEQLMMLVWEVVVAGTDNTLMTSEWAMYELAKNPEKQDRLYQEIQEVCGDDMVTEDHLPRLPYLNAVFHETLRLHSTATLLPPRFVHETTTLAGYQVPAGSEVIVNVYGCNMDKEQWEEPEEWRPERFLDGMFNVADMYKTMTFGAGRRICVGSAQATGISCTAIARFVQEFTWRLKEGDEDKVDTLQLLGYKLEPLFVHLSPRGGR</sequence>
<name>A0ACD5UEL4_AVESA</name>
<reference evidence="1" key="2">
    <citation type="submission" date="2025-09" db="UniProtKB">
        <authorList>
            <consortium name="EnsemblPlants"/>
        </authorList>
    </citation>
    <scope>IDENTIFICATION</scope>
</reference>
<proteinExistence type="predicted"/>
<protein>
    <submittedName>
        <fullName evidence="1">Uncharacterized protein</fullName>
    </submittedName>
</protein>
<reference evidence="1" key="1">
    <citation type="submission" date="2021-05" db="EMBL/GenBank/DDBJ databases">
        <authorList>
            <person name="Scholz U."/>
            <person name="Mascher M."/>
            <person name="Fiebig A."/>
        </authorList>
    </citation>
    <scope>NUCLEOTIDE SEQUENCE [LARGE SCALE GENOMIC DNA]</scope>
</reference>
<accession>A0ACD5UEL4</accession>
<organism evidence="1 2">
    <name type="scientific">Avena sativa</name>
    <name type="common">Oat</name>
    <dbReference type="NCBI Taxonomy" id="4498"/>
    <lineage>
        <taxon>Eukaryota</taxon>
        <taxon>Viridiplantae</taxon>
        <taxon>Streptophyta</taxon>
        <taxon>Embryophyta</taxon>
        <taxon>Tracheophyta</taxon>
        <taxon>Spermatophyta</taxon>
        <taxon>Magnoliopsida</taxon>
        <taxon>Liliopsida</taxon>
        <taxon>Poales</taxon>
        <taxon>Poaceae</taxon>
        <taxon>BOP clade</taxon>
        <taxon>Pooideae</taxon>
        <taxon>Poodae</taxon>
        <taxon>Poeae</taxon>
        <taxon>Poeae Chloroplast Group 1 (Aveneae type)</taxon>
        <taxon>Aveninae</taxon>
        <taxon>Avena</taxon>
    </lineage>
</organism>
<evidence type="ECO:0000313" key="2">
    <source>
        <dbReference type="Proteomes" id="UP001732700"/>
    </source>
</evidence>